<dbReference type="PROSITE" id="PS00543">
    <property type="entry name" value="HLYD_FAMILY"/>
    <property type="match status" value="1"/>
</dbReference>
<keyword evidence="14" id="KW-0614">Plasmid</keyword>
<evidence type="ECO:0000256" key="10">
    <source>
        <dbReference type="SAM" id="Coils"/>
    </source>
</evidence>
<comment type="subcellular location">
    <subcellularLocation>
        <location evidence="1 9">Cell inner membrane</location>
        <topology evidence="1 9">Single-pass membrane protein</topology>
    </subcellularLocation>
</comment>
<dbReference type="InterPro" id="IPR050739">
    <property type="entry name" value="MFP"/>
</dbReference>
<feature type="transmembrane region" description="Helical" evidence="9">
    <location>
        <begin position="26"/>
        <end position="44"/>
    </location>
</feature>
<organism evidence="14">
    <name type="scientific">Rhizobium sp. ZPR3</name>
    <dbReference type="NCBI Taxonomy" id="3158967"/>
    <lineage>
        <taxon>Bacteria</taxon>
        <taxon>Pseudomonadati</taxon>
        <taxon>Pseudomonadota</taxon>
        <taxon>Alphaproteobacteria</taxon>
        <taxon>Hyphomicrobiales</taxon>
        <taxon>Rhizobiaceae</taxon>
        <taxon>Rhizobium/Agrobacterium group</taxon>
        <taxon>Rhizobium</taxon>
    </lineage>
</organism>
<dbReference type="InterPro" id="IPR058781">
    <property type="entry name" value="HH_AprE-like"/>
</dbReference>
<dbReference type="Pfam" id="PF25994">
    <property type="entry name" value="HH_AprE"/>
    <property type="match status" value="1"/>
</dbReference>
<dbReference type="GO" id="GO:0009306">
    <property type="term" value="P:protein secretion"/>
    <property type="evidence" value="ECO:0007669"/>
    <property type="project" value="InterPro"/>
</dbReference>
<evidence type="ECO:0000256" key="3">
    <source>
        <dbReference type="ARBA" id="ARBA00022448"/>
    </source>
</evidence>
<evidence type="ECO:0000256" key="7">
    <source>
        <dbReference type="ARBA" id="ARBA00022989"/>
    </source>
</evidence>
<feature type="compositionally biased region" description="Low complexity" evidence="11">
    <location>
        <begin position="385"/>
        <end position="403"/>
    </location>
</feature>
<evidence type="ECO:0000256" key="1">
    <source>
        <dbReference type="ARBA" id="ARBA00004377"/>
    </source>
</evidence>
<evidence type="ECO:0000259" key="13">
    <source>
        <dbReference type="Pfam" id="PF26002"/>
    </source>
</evidence>
<evidence type="ECO:0000256" key="11">
    <source>
        <dbReference type="SAM" id="MobiDB-lite"/>
    </source>
</evidence>
<feature type="domain" description="AprE-like beta-barrel" evidence="13">
    <location>
        <begin position="329"/>
        <end position="441"/>
    </location>
</feature>
<protein>
    <recommendedName>
        <fullName evidence="9">Membrane fusion protein (MFP) family protein</fullName>
    </recommendedName>
</protein>
<dbReference type="PANTHER" id="PTHR30386">
    <property type="entry name" value="MEMBRANE FUSION SUBUNIT OF EMRAB-TOLC MULTIDRUG EFFLUX PUMP"/>
    <property type="match status" value="1"/>
</dbReference>
<evidence type="ECO:0000256" key="9">
    <source>
        <dbReference type="RuleBase" id="RU365093"/>
    </source>
</evidence>
<evidence type="ECO:0000256" key="4">
    <source>
        <dbReference type="ARBA" id="ARBA00022475"/>
    </source>
</evidence>
<proteinExistence type="inferred from homology"/>
<accession>A0AAU7S6K5</accession>
<reference evidence="14" key="1">
    <citation type="submission" date="2024-06" db="EMBL/GenBank/DDBJ databases">
        <authorList>
            <person name="Li T."/>
            <person name="Gao R."/>
        </authorList>
    </citation>
    <scope>NUCLEOTIDE SEQUENCE</scope>
    <source>
        <strain evidence="14">ZPR3</strain>
        <plasmid evidence="14">unnamed5</plasmid>
    </source>
</reference>
<comment type="similarity">
    <text evidence="2 9">Belongs to the membrane fusion protein (MFP) (TC 8.A.1) family.</text>
</comment>
<geneLocation type="plasmid" evidence="14">
    <name>unnamed5</name>
</geneLocation>
<evidence type="ECO:0000313" key="14">
    <source>
        <dbReference type="EMBL" id="XBT98091.1"/>
    </source>
</evidence>
<feature type="region of interest" description="Disordered" evidence="11">
    <location>
        <begin position="379"/>
        <end position="403"/>
    </location>
</feature>
<dbReference type="EMBL" id="CP157965">
    <property type="protein sequence ID" value="XBT98091.1"/>
    <property type="molecule type" value="Genomic_DNA"/>
</dbReference>
<keyword evidence="8 9" id="KW-0472">Membrane</keyword>
<feature type="domain" description="AprE-like long alpha-helical hairpin" evidence="12">
    <location>
        <begin position="99"/>
        <end position="285"/>
    </location>
</feature>
<dbReference type="InterPro" id="IPR010129">
    <property type="entry name" value="T1SS_HlyD"/>
</dbReference>
<dbReference type="SUPFAM" id="SSF111369">
    <property type="entry name" value="HlyD-like secretion proteins"/>
    <property type="match status" value="2"/>
</dbReference>
<dbReference type="Gene3D" id="2.40.30.170">
    <property type="match status" value="1"/>
</dbReference>
<feature type="coiled-coil region" evidence="10">
    <location>
        <begin position="158"/>
        <end position="192"/>
    </location>
</feature>
<keyword evidence="7 9" id="KW-1133">Transmembrane helix</keyword>
<dbReference type="InterPro" id="IPR058982">
    <property type="entry name" value="Beta-barrel_AprE"/>
</dbReference>
<keyword evidence="5 9" id="KW-0997">Cell inner membrane</keyword>
<feature type="coiled-coil region" evidence="10">
    <location>
        <begin position="238"/>
        <end position="294"/>
    </location>
</feature>
<dbReference type="NCBIfam" id="TIGR01843">
    <property type="entry name" value="type_I_hlyD"/>
    <property type="match status" value="1"/>
</dbReference>
<dbReference type="PANTHER" id="PTHR30386:SF27">
    <property type="entry name" value="MEMBRANE FUSION PROTEIN (MFP) FAMILY PROTEIN"/>
    <property type="match status" value="1"/>
</dbReference>
<evidence type="ECO:0000259" key="12">
    <source>
        <dbReference type="Pfam" id="PF25994"/>
    </source>
</evidence>
<dbReference type="RefSeq" id="WP_349963368.1">
    <property type="nucleotide sequence ID" value="NZ_CP157965.1"/>
</dbReference>
<gene>
    <name evidence="14" type="ORF">ABM479_35880</name>
</gene>
<keyword evidence="3 9" id="KW-0813">Transport</keyword>
<sequence>MTNHEREFLPAALEIVETPASPVGRVVAFAIIAFFCLALAWSWFGHVDIIATAQGQLIPSGRVKVIQPLDSGIVRDIRVQDGDTVRAGDALVILDNTEASADRDRVSHDLNRSELDIARLTALMVVGNPDDAVKAFVVPKGASAQEVTAARAFVWAQAAEQAEKLASIDRQIDQKRAQTQEIQESIDKLAATTPLLEEKDAIRTKLLETQAGNRFQWLDAEQAVIENKHDLSQDRRQLVEIDAARSALERQREQTRAEYEHQLLSDLTDAQQSVNEQTEDLIKAERKLAETELRAPIDGVVQQLAIHTLGGVVTPAQQLLVVVPKGSSLILEATIANADVGFVHPGQDVEVKVETFNFTRYGLLHGHVIEVSADTVTADRRTPDNSGQQTNSSNSSEPSQVSAASPTYVARIALDADSMEVEGKSEPLKPGMAVTAEIKTGSRRIIQYLLSPLKEYASESIKER</sequence>
<keyword evidence="4 9" id="KW-1003">Cell membrane</keyword>
<keyword evidence="6 9" id="KW-0812">Transmembrane</keyword>
<dbReference type="InterPro" id="IPR006144">
    <property type="entry name" value="Secretion_HlyD_CS"/>
</dbReference>
<dbReference type="PRINTS" id="PR01490">
    <property type="entry name" value="RTXTOXIND"/>
</dbReference>
<dbReference type="AlphaFoldDB" id="A0AAU7S6K5"/>
<dbReference type="GO" id="GO:0005886">
    <property type="term" value="C:plasma membrane"/>
    <property type="evidence" value="ECO:0007669"/>
    <property type="project" value="UniProtKB-SubCell"/>
</dbReference>
<keyword evidence="10" id="KW-0175">Coiled coil</keyword>
<evidence type="ECO:0000256" key="2">
    <source>
        <dbReference type="ARBA" id="ARBA00009477"/>
    </source>
</evidence>
<evidence type="ECO:0000256" key="8">
    <source>
        <dbReference type="ARBA" id="ARBA00023136"/>
    </source>
</evidence>
<name>A0AAU7S6K5_9HYPH</name>
<evidence type="ECO:0000256" key="5">
    <source>
        <dbReference type="ARBA" id="ARBA00022519"/>
    </source>
</evidence>
<dbReference type="Pfam" id="PF26002">
    <property type="entry name" value="Beta-barrel_AprE"/>
    <property type="match status" value="1"/>
</dbReference>
<dbReference type="Gene3D" id="2.40.50.100">
    <property type="match status" value="1"/>
</dbReference>
<evidence type="ECO:0000256" key="6">
    <source>
        <dbReference type="ARBA" id="ARBA00022692"/>
    </source>
</evidence>